<keyword evidence="1" id="KW-0472">Membrane</keyword>
<feature type="transmembrane region" description="Helical" evidence="1">
    <location>
        <begin position="15"/>
        <end position="35"/>
    </location>
</feature>
<protein>
    <recommendedName>
        <fullName evidence="4">Phage holin</fullName>
    </recommendedName>
</protein>
<evidence type="ECO:0008006" key="4">
    <source>
        <dbReference type="Google" id="ProtNLM"/>
    </source>
</evidence>
<dbReference type="RefSeq" id="WP_257315570.1">
    <property type="nucleotide sequence ID" value="NZ_JANFDG010000013.1"/>
</dbReference>
<evidence type="ECO:0000313" key="2">
    <source>
        <dbReference type="EMBL" id="MFC3074906.1"/>
    </source>
</evidence>
<keyword evidence="3" id="KW-1185">Reference proteome</keyword>
<evidence type="ECO:0000313" key="3">
    <source>
        <dbReference type="Proteomes" id="UP001595377"/>
    </source>
</evidence>
<accession>A0ABV7DJ12</accession>
<feature type="transmembrane region" description="Helical" evidence="1">
    <location>
        <begin position="47"/>
        <end position="68"/>
    </location>
</feature>
<name>A0ABV7DJ12_9HYPH</name>
<evidence type="ECO:0000256" key="1">
    <source>
        <dbReference type="SAM" id="Phobius"/>
    </source>
</evidence>
<keyword evidence="1" id="KW-0812">Transmembrane</keyword>
<proteinExistence type="predicted"/>
<reference evidence="3" key="1">
    <citation type="journal article" date="2019" name="Int. J. Syst. Evol. Microbiol.">
        <title>The Global Catalogue of Microorganisms (GCM) 10K type strain sequencing project: providing services to taxonomists for standard genome sequencing and annotation.</title>
        <authorList>
            <consortium name="The Broad Institute Genomics Platform"/>
            <consortium name="The Broad Institute Genome Sequencing Center for Infectious Disease"/>
            <person name="Wu L."/>
            <person name="Ma J."/>
        </authorList>
    </citation>
    <scope>NUCLEOTIDE SEQUENCE [LARGE SCALE GENOMIC DNA]</scope>
    <source>
        <strain evidence="3">KCTC 52677</strain>
    </source>
</reference>
<dbReference type="EMBL" id="JBHRSP010000029">
    <property type="protein sequence ID" value="MFC3074906.1"/>
    <property type="molecule type" value="Genomic_DNA"/>
</dbReference>
<keyword evidence="1" id="KW-1133">Transmembrane helix</keyword>
<feature type="transmembrane region" description="Helical" evidence="1">
    <location>
        <begin position="80"/>
        <end position="104"/>
    </location>
</feature>
<dbReference type="Proteomes" id="UP001595377">
    <property type="component" value="Unassembled WGS sequence"/>
</dbReference>
<comment type="caution">
    <text evidence="2">The sequence shown here is derived from an EMBL/GenBank/DDBJ whole genome shotgun (WGS) entry which is preliminary data.</text>
</comment>
<gene>
    <name evidence="2" type="ORF">ACFOHH_17485</name>
</gene>
<sequence length="112" mass="11621">MKLELATIIQSTLDALGLNGSVLVAGGAGGVLRALSSRRHTLRERIVSPICGAIAAGYLTSFAVHALYKTALPLPEDPAVTIGTVGFLIGACAMWISDALMLIAMRWIKSGG</sequence>
<organism evidence="2 3">
    <name type="scientific">Shinella pollutisoli</name>
    <dbReference type="NCBI Taxonomy" id="2250594"/>
    <lineage>
        <taxon>Bacteria</taxon>
        <taxon>Pseudomonadati</taxon>
        <taxon>Pseudomonadota</taxon>
        <taxon>Alphaproteobacteria</taxon>
        <taxon>Hyphomicrobiales</taxon>
        <taxon>Rhizobiaceae</taxon>
        <taxon>Shinella</taxon>
    </lineage>
</organism>